<evidence type="ECO:0000313" key="2">
    <source>
        <dbReference type="Proteomes" id="UP000005156"/>
    </source>
</evidence>
<protein>
    <submittedName>
        <fullName evidence="1">Uncharacterized protein</fullName>
    </submittedName>
</protein>
<evidence type="ECO:0000313" key="1">
    <source>
        <dbReference type="EMBL" id="EGG57623.1"/>
    </source>
</evidence>
<dbReference type="AlphaFoldDB" id="F3QH42"/>
<keyword evidence="2" id="KW-1185">Reference proteome</keyword>
<dbReference type="HOGENOM" id="CLU_3293677_0_0_4"/>
<gene>
    <name evidence="1" type="ORF">HMPREF9439_00233</name>
</gene>
<organism evidence="1 2">
    <name type="scientific">Parasutterella excrementihominis YIT 11859</name>
    <dbReference type="NCBI Taxonomy" id="762966"/>
    <lineage>
        <taxon>Bacteria</taxon>
        <taxon>Pseudomonadati</taxon>
        <taxon>Pseudomonadota</taxon>
        <taxon>Betaproteobacteria</taxon>
        <taxon>Burkholderiales</taxon>
        <taxon>Sutterellaceae</taxon>
        <taxon>Parasutterella</taxon>
    </lineage>
</organism>
<comment type="caution">
    <text evidence="1">The sequence shown here is derived from an EMBL/GenBank/DDBJ whole genome shotgun (WGS) entry which is preliminary data.</text>
</comment>
<sequence length="40" mass="4747">MFTFGRKEEFQLCRGIYTDTVAPSTSTNRRSQLQCWMEEV</sequence>
<reference evidence="1 2" key="1">
    <citation type="submission" date="2011-02" db="EMBL/GenBank/DDBJ databases">
        <authorList>
            <person name="Weinstock G."/>
            <person name="Sodergren E."/>
            <person name="Clifton S."/>
            <person name="Fulton L."/>
            <person name="Fulton B."/>
            <person name="Courtney L."/>
            <person name="Fronick C."/>
            <person name="Harrison M."/>
            <person name="Strong C."/>
            <person name="Farmer C."/>
            <person name="Delahaunty K."/>
            <person name="Markovic C."/>
            <person name="Hall O."/>
            <person name="Minx P."/>
            <person name="Tomlinson C."/>
            <person name="Mitreva M."/>
            <person name="Hou S."/>
            <person name="Chen J."/>
            <person name="Wollam A."/>
            <person name="Pepin K.H."/>
            <person name="Johnson M."/>
            <person name="Bhonagiri V."/>
            <person name="Zhang X."/>
            <person name="Suruliraj S."/>
            <person name="Warren W."/>
            <person name="Chinwalla A."/>
            <person name="Mardis E.R."/>
            <person name="Wilson R.K."/>
        </authorList>
    </citation>
    <scope>NUCLEOTIDE SEQUENCE [LARGE SCALE GENOMIC DNA]</scope>
    <source>
        <strain evidence="1 2">YIT 11859</strain>
    </source>
</reference>
<name>F3QH42_9BURK</name>
<proteinExistence type="predicted"/>
<dbReference type="Proteomes" id="UP000005156">
    <property type="component" value="Unassembled WGS sequence"/>
</dbReference>
<accession>F3QH42</accession>
<dbReference type="EMBL" id="AFBP01000004">
    <property type="protein sequence ID" value="EGG57623.1"/>
    <property type="molecule type" value="Genomic_DNA"/>
</dbReference>